<reference evidence="1" key="1">
    <citation type="submission" date="2020-09" db="EMBL/GenBank/DDBJ databases">
        <title>Genome seq and assembly of Devosia sp.</title>
        <authorList>
            <person name="Chhetri G."/>
        </authorList>
    </citation>
    <scope>NUCLEOTIDE SEQUENCE</scope>
    <source>
        <strain evidence="1">PTR5</strain>
    </source>
</reference>
<evidence type="ECO:0008006" key="3">
    <source>
        <dbReference type="Google" id="ProtNLM"/>
    </source>
</evidence>
<accession>A0A927FXA2</accession>
<proteinExistence type="predicted"/>
<comment type="caution">
    <text evidence="1">The sequence shown here is derived from an EMBL/GenBank/DDBJ whole genome shotgun (WGS) entry which is preliminary data.</text>
</comment>
<evidence type="ECO:0000313" key="2">
    <source>
        <dbReference type="Proteomes" id="UP000654108"/>
    </source>
</evidence>
<dbReference type="RefSeq" id="WP_191777242.1">
    <property type="nucleotide sequence ID" value="NZ_JACYFU010000004.1"/>
</dbReference>
<protein>
    <recommendedName>
        <fullName evidence="3">Type I secretion protein</fullName>
    </recommendedName>
</protein>
<keyword evidence="2" id="KW-1185">Reference proteome</keyword>
<gene>
    <name evidence="1" type="ORF">IC608_15145</name>
</gene>
<evidence type="ECO:0000313" key="1">
    <source>
        <dbReference type="EMBL" id="MBD8066809.1"/>
    </source>
</evidence>
<name>A0A927FXA2_9HYPH</name>
<dbReference type="Proteomes" id="UP000654108">
    <property type="component" value="Unassembled WGS sequence"/>
</dbReference>
<dbReference type="AlphaFoldDB" id="A0A927FXA2"/>
<sequence length="655" mass="69815">MIIYSALYDENISHFIGQWHLASEGARMRANLDAFRRQQEQEEDPDPLRSARLHPHQSYRIGEYLPGVEHRPEDWHPTGESPVGLSLLRADIDVPLNNDWDRPLDPHMHWPPVRLHHQPGEPASPEGPFPGQVIYIVNQAHSLQDNDVLNLSGGPEPVLDPHISLRLLQLTDSAEAVDLLDPVGLPHTPEQLGELVTLAHEVLAEVTEGGAVVASGHSLTGSFVDGESVSDVPLLDDVLPLPFLPIDTPAPIEADHLTAVINETGHEGDVALQAGANLALNAAVFSNLGLLGGVIAVAGDVYQLDAIIQSNALSDLDRIGDAAPSIGASQSYNVATFSNLLMTYAPPGDSVDEGLTPAHWSVTVVDGDLIFSQWLVQTNFIYDNDVHVLQDTGASSSFVTGANLAHNIVDFSQLGQVYDLILIGGNLYDANIISQINVLLDDDWMSDTVSGRTNGEADSSGNLLFNGASITNVGAQNWLDGLPTHYLEALDRLAAGDRTMPEGFGQDGAFKGFDDLSVLVVTGNVYDVHYIKQMNVVGDVDLVAAAESAARELGGEDADWHISTGQNALINTAAILDADSLGEYAYTGGQVYSDAVLIQSEILVGSNDAGPDALINEAIAFIIPDDDLDAYPMDDAITHSGTDGGGLDPVGSVLT</sequence>
<organism evidence="1 2">
    <name type="scientific">Devosia oryzisoli</name>
    <dbReference type="NCBI Taxonomy" id="2774138"/>
    <lineage>
        <taxon>Bacteria</taxon>
        <taxon>Pseudomonadati</taxon>
        <taxon>Pseudomonadota</taxon>
        <taxon>Alphaproteobacteria</taxon>
        <taxon>Hyphomicrobiales</taxon>
        <taxon>Devosiaceae</taxon>
        <taxon>Devosia</taxon>
    </lineage>
</organism>
<dbReference type="EMBL" id="JACYFU010000004">
    <property type="protein sequence ID" value="MBD8066809.1"/>
    <property type="molecule type" value="Genomic_DNA"/>
</dbReference>